<reference evidence="2 3" key="1">
    <citation type="journal article" date="2016" name="Sci. Rep.">
        <title>The genome sequence of the outbreeding globe artichoke constructed de novo incorporating a phase-aware low-pass sequencing strategy of F1 progeny.</title>
        <authorList>
            <person name="Scaglione D."/>
            <person name="Reyes-Chin-Wo S."/>
            <person name="Acquadro A."/>
            <person name="Froenicke L."/>
            <person name="Portis E."/>
            <person name="Beitel C."/>
            <person name="Tirone M."/>
            <person name="Mauro R."/>
            <person name="Lo Monaco A."/>
            <person name="Mauromicale G."/>
            <person name="Faccioli P."/>
            <person name="Cattivelli L."/>
            <person name="Rieseberg L."/>
            <person name="Michelmore R."/>
            <person name="Lanteri S."/>
        </authorList>
    </citation>
    <scope>NUCLEOTIDE SEQUENCE [LARGE SCALE GENOMIC DNA]</scope>
    <source>
        <strain evidence="2">2C</strain>
    </source>
</reference>
<feature type="domain" description="UBL3-like ubiquitin" evidence="1">
    <location>
        <begin position="1"/>
        <end position="59"/>
    </location>
</feature>
<dbReference type="Gramene" id="KVH92646">
    <property type="protein sequence ID" value="KVH92646"/>
    <property type="gene ID" value="Ccrd_005292"/>
</dbReference>
<dbReference type="EMBL" id="LEKV01004811">
    <property type="protein sequence ID" value="KVH92646.1"/>
    <property type="molecule type" value="Genomic_DNA"/>
</dbReference>
<dbReference type="Pfam" id="PF13881">
    <property type="entry name" value="Rad60-SLD_2"/>
    <property type="match status" value="1"/>
</dbReference>
<dbReference type="PANTHER" id="PTHR13169:SF26">
    <property type="entry name" value="MEMBRANE-ANCHORED UBIQUITIN-FOLD PROTEIN 2"/>
    <property type="match status" value="1"/>
</dbReference>
<dbReference type="PANTHER" id="PTHR13169">
    <property type="entry name" value="UBIQUITIN-LIKE PROTEIN 3 HCG-1 PROTEIN"/>
    <property type="match status" value="1"/>
</dbReference>
<keyword evidence="3" id="KW-1185">Reference proteome</keyword>
<dbReference type="AlphaFoldDB" id="A0A103XKU7"/>
<protein>
    <recommendedName>
        <fullName evidence="1">UBL3-like ubiquitin domain-containing protein</fullName>
    </recommendedName>
</protein>
<proteinExistence type="predicted"/>
<dbReference type="SUPFAM" id="SSF54236">
    <property type="entry name" value="Ubiquitin-like"/>
    <property type="match status" value="1"/>
</dbReference>
<sequence>KENAPRTVKDVKLISAGKILENNKTVGECRSPLCDVPGGVTTMHVIVSQPPQEKGKLFVPKTYKSKKRPEAAQMRVRYIMRSNSKRVVFADKMMQDLVYMFMNGWQ</sequence>
<name>A0A103XKU7_CYNCS</name>
<dbReference type="InterPro" id="IPR029071">
    <property type="entry name" value="Ubiquitin-like_domsf"/>
</dbReference>
<gene>
    <name evidence="2" type="ORF">Ccrd_005292</name>
</gene>
<evidence type="ECO:0000313" key="3">
    <source>
        <dbReference type="Proteomes" id="UP000243975"/>
    </source>
</evidence>
<dbReference type="InterPro" id="IPR040015">
    <property type="entry name" value="UBL3-like"/>
</dbReference>
<dbReference type="Gene3D" id="3.10.20.90">
    <property type="entry name" value="Phosphatidylinositol 3-kinase Catalytic Subunit, Chain A, domain 1"/>
    <property type="match status" value="1"/>
</dbReference>
<evidence type="ECO:0000313" key="2">
    <source>
        <dbReference type="EMBL" id="KVH92646.1"/>
    </source>
</evidence>
<dbReference type="InterPro" id="IPR039540">
    <property type="entry name" value="UBL3-like_ubiquitin_dom"/>
</dbReference>
<feature type="non-terminal residue" evidence="2">
    <location>
        <position position="1"/>
    </location>
</feature>
<dbReference type="Proteomes" id="UP000243975">
    <property type="component" value="Unassembled WGS sequence"/>
</dbReference>
<dbReference type="STRING" id="59895.A0A103XKU7"/>
<comment type="caution">
    <text evidence="2">The sequence shown here is derived from an EMBL/GenBank/DDBJ whole genome shotgun (WGS) entry which is preliminary data.</text>
</comment>
<organism evidence="2 3">
    <name type="scientific">Cynara cardunculus var. scolymus</name>
    <name type="common">Globe artichoke</name>
    <name type="synonym">Cynara scolymus</name>
    <dbReference type="NCBI Taxonomy" id="59895"/>
    <lineage>
        <taxon>Eukaryota</taxon>
        <taxon>Viridiplantae</taxon>
        <taxon>Streptophyta</taxon>
        <taxon>Embryophyta</taxon>
        <taxon>Tracheophyta</taxon>
        <taxon>Spermatophyta</taxon>
        <taxon>Magnoliopsida</taxon>
        <taxon>eudicotyledons</taxon>
        <taxon>Gunneridae</taxon>
        <taxon>Pentapetalae</taxon>
        <taxon>asterids</taxon>
        <taxon>campanulids</taxon>
        <taxon>Asterales</taxon>
        <taxon>Asteraceae</taxon>
        <taxon>Carduoideae</taxon>
        <taxon>Cardueae</taxon>
        <taxon>Carduinae</taxon>
        <taxon>Cynara</taxon>
    </lineage>
</organism>
<accession>A0A103XKU7</accession>
<evidence type="ECO:0000259" key="1">
    <source>
        <dbReference type="Pfam" id="PF13881"/>
    </source>
</evidence>